<dbReference type="AlphaFoldDB" id="A0A0V1I042"/>
<evidence type="ECO:0000313" key="2">
    <source>
        <dbReference type="Proteomes" id="UP000055024"/>
    </source>
</evidence>
<protein>
    <submittedName>
        <fullName evidence="1">Uncharacterized protein</fullName>
    </submittedName>
</protein>
<organism evidence="1 2">
    <name type="scientific">Trichinella zimbabwensis</name>
    <dbReference type="NCBI Taxonomy" id="268475"/>
    <lineage>
        <taxon>Eukaryota</taxon>
        <taxon>Metazoa</taxon>
        <taxon>Ecdysozoa</taxon>
        <taxon>Nematoda</taxon>
        <taxon>Enoplea</taxon>
        <taxon>Dorylaimia</taxon>
        <taxon>Trichinellida</taxon>
        <taxon>Trichinellidae</taxon>
        <taxon>Trichinella</taxon>
    </lineage>
</organism>
<accession>A0A0V1I042</accession>
<comment type="caution">
    <text evidence="1">The sequence shown here is derived from an EMBL/GenBank/DDBJ whole genome shotgun (WGS) entry which is preliminary data.</text>
</comment>
<name>A0A0V1I042_9BILA</name>
<sequence>MSCVLACVLVCAQTDFRRFSGMLHIPASAQQKAMDYISALEQVWSHSATAV</sequence>
<reference evidence="1 2" key="1">
    <citation type="submission" date="2015-01" db="EMBL/GenBank/DDBJ databases">
        <title>Evolution of Trichinella species and genotypes.</title>
        <authorList>
            <person name="Korhonen P.K."/>
            <person name="Edoardo P."/>
            <person name="Giuseppe L.R."/>
            <person name="Gasser R.B."/>
        </authorList>
    </citation>
    <scope>NUCLEOTIDE SEQUENCE [LARGE SCALE GENOMIC DNA]</scope>
    <source>
        <strain evidence="1">ISS1029</strain>
    </source>
</reference>
<dbReference type="EMBL" id="JYDP01000019">
    <property type="protein sequence ID" value="KRZ15253.1"/>
    <property type="molecule type" value="Genomic_DNA"/>
</dbReference>
<keyword evidence="2" id="KW-1185">Reference proteome</keyword>
<evidence type="ECO:0000313" key="1">
    <source>
        <dbReference type="EMBL" id="KRZ15253.1"/>
    </source>
</evidence>
<gene>
    <name evidence="1" type="ORF">T11_13520</name>
</gene>
<dbReference type="Proteomes" id="UP000055024">
    <property type="component" value="Unassembled WGS sequence"/>
</dbReference>
<proteinExistence type="predicted"/>